<protein>
    <recommendedName>
        <fullName evidence="1">Methanolan biosynthesis EpsI domain-containing protein</fullName>
    </recommendedName>
</protein>
<evidence type="ECO:0000313" key="3">
    <source>
        <dbReference type="Proteomes" id="UP001500827"/>
    </source>
</evidence>
<gene>
    <name evidence="2" type="ORF">GCM10022276_10610</name>
</gene>
<dbReference type="InterPro" id="IPR054654">
    <property type="entry name" value="EpsI_type_V_pred"/>
</dbReference>
<accession>A0ABP7L380</accession>
<evidence type="ECO:0000313" key="2">
    <source>
        <dbReference type="EMBL" id="GAA3893293.1"/>
    </source>
</evidence>
<dbReference type="NCBIfam" id="NF045608">
    <property type="entry name" value="EpsI_type_V"/>
    <property type="match status" value="1"/>
</dbReference>
<reference evidence="3" key="1">
    <citation type="journal article" date="2019" name="Int. J. Syst. Evol. Microbiol.">
        <title>The Global Catalogue of Microorganisms (GCM) 10K type strain sequencing project: providing services to taxonomists for standard genome sequencing and annotation.</title>
        <authorList>
            <consortium name="The Broad Institute Genomics Platform"/>
            <consortium name="The Broad Institute Genome Sequencing Center for Infectious Disease"/>
            <person name="Wu L."/>
            <person name="Ma J."/>
        </authorList>
    </citation>
    <scope>NUCLEOTIDE SEQUENCE [LARGE SCALE GENOMIC DNA]</scope>
    <source>
        <strain evidence="3">JCM 17543</strain>
    </source>
</reference>
<organism evidence="2 3">
    <name type="scientific">Sphingomonas limnosediminicola</name>
    <dbReference type="NCBI Taxonomy" id="940133"/>
    <lineage>
        <taxon>Bacteria</taxon>
        <taxon>Pseudomonadati</taxon>
        <taxon>Pseudomonadota</taxon>
        <taxon>Alphaproteobacteria</taxon>
        <taxon>Sphingomonadales</taxon>
        <taxon>Sphingomonadaceae</taxon>
        <taxon>Sphingomonas</taxon>
    </lineage>
</organism>
<keyword evidence="3" id="KW-1185">Reference proteome</keyword>
<dbReference type="EMBL" id="BAABBM010000001">
    <property type="protein sequence ID" value="GAA3893293.1"/>
    <property type="molecule type" value="Genomic_DNA"/>
</dbReference>
<dbReference type="Pfam" id="PF11984">
    <property type="entry name" value="DUF3485"/>
    <property type="match status" value="1"/>
</dbReference>
<proteinExistence type="predicted"/>
<name>A0ABP7L380_9SPHN</name>
<dbReference type="InterPro" id="IPR014263">
    <property type="entry name" value="Methanolan_biosynth_EpsI"/>
</dbReference>
<feature type="domain" description="Methanolan biosynthesis EpsI" evidence="1">
    <location>
        <begin position="1"/>
        <end position="197"/>
    </location>
</feature>
<dbReference type="Proteomes" id="UP001500827">
    <property type="component" value="Unassembled WGS sequence"/>
</dbReference>
<dbReference type="NCBIfam" id="TIGR02914">
    <property type="entry name" value="EpsI_fam"/>
    <property type="match status" value="1"/>
</dbReference>
<sequence length="207" mass="22747">MLTAAGIAAARKPDIQIDYMGSHKLDEIVPTNIGRWKFVTASGLVTAPPDQLQRAVYSQLLTRVYYDGEAPIWLLLAYSANQTGFLQVHRPEFCYTAAGYSLSDFGHHRIALEAASGFTTNSLTATRDDRIEKMVYWTRIGNHIPLSWAQQKLAVAGDNLRRLIPDAALIRISTTGDDGPAAMSRLDAFAQAMIASVAPPLRRVFIA</sequence>
<evidence type="ECO:0000259" key="1">
    <source>
        <dbReference type="Pfam" id="PF11984"/>
    </source>
</evidence>
<comment type="caution">
    <text evidence="2">The sequence shown here is derived from an EMBL/GenBank/DDBJ whole genome shotgun (WGS) entry which is preliminary data.</text>
</comment>